<dbReference type="PANTHER" id="PTHR13479:SF40">
    <property type="entry name" value="SMALL RIBOSOMAL SUBUNIT PROTEIN BS18M"/>
    <property type="match status" value="1"/>
</dbReference>
<organism evidence="6 7">
    <name type="scientific">Candidatus Falkowbacteria bacterium CG10_big_fil_rev_8_21_14_0_10_38_22</name>
    <dbReference type="NCBI Taxonomy" id="1974564"/>
    <lineage>
        <taxon>Bacteria</taxon>
        <taxon>Candidatus Falkowiibacteriota</taxon>
    </lineage>
</organism>
<dbReference type="GO" id="GO:0022627">
    <property type="term" value="C:cytosolic small ribosomal subunit"/>
    <property type="evidence" value="ECO:0007669"/>
    <property type="project" value="TreeGrafter"/>
</dbReference>
<dbReference type="Proteomes" id="UP000228964">
    <property type="component" value="Unassembled WGS sequence"/>
</dbReference>
<dbReference type="PANTHER" id="PTHR13479">
    <property type="entry name" value="30S RIBOSOMAL PROTEIN S18"/>
    <property type="match status" value="1"/>
</dbReference>
<dbReference type="AlphaFoldDB" id="A0A2M6WRR2"/>
<comment type="caution">
    <text evidence="6">The sequence shown here is derived from an EMBL/GenBank/DDBJ whole genome shotgun (WGS) entry which is preliminary data.</text>
</comment>
<keyword evidence="2 4" id="KW-0689">Ribosomal protein</keyword>
<keyword evidence="4" id="KW-0694">RNA-binding</keyword>
<dbReference type="NCBIfam" id="TIGR00165">
    <property type="entry name" value="S18"/>
    <property type="match status" value="1"/>
</dbReference>
<comment type="similarity">
    <text evidence="1 4 5">Belongs to the bacterial ribosomal protein bS18 family.</text>
</comment>
<evidence type="ECO:0000256" key="4">
    <source>
        <dbReference type="HAMAP-Rule" id="MF_00270"/>
    </source>
</evidence>
<gene>
    <name evidence="4 6" type="primary">rpsR</name>
    <name evidence="6" type="ORF">COT96_01105</name>
</gene>
<protein>
    <recommendedName>
        <fullName evidence="4">Small ribosomal subunit protein bS18</fullName>
    </recommendedName>
</protein>
<reference evidence="7" key="1">
    <citation type="submission" date="2017-09" db="EMBL/GenBank/DDBJ databases">
        <title>Depth-based differentiation of microbial function through sediment-hosted aquifers and enrichment of novel symbionts in the deep terrestrial subsurface.</title>
        <authorList>
            <person name="Probst A.J."/>
            <person name="Ladd B."/>
            <person name="Jarett J.K."/>
            <person name="Geller-Mcgrath D.E."/>
            <person name="Sieber C.M.K."/>
            <person name="Emerson J.B."/>
            <person name="Anantharaman K."/>
            <person name="Thomas B.C."/>
            <person name="Malmstrom R."/>
            <person name="Stieglmeier M."/>
            <person name="Klingl A."/>
            <person name="Woyke T."/>
            <person name="Ryan C.M."/>
            <person name="Banfield J.F."/>
        </authorList>
    </citation>
    <scope>NUCLEOTIDE SEQUENCE [LARGE SCALE GENOMIC DNA]</scope>
</reference>
<dbReference type="HAMAP" id="MF_00270">
    <property type="entry name" value="Ribosomal_bS18"/>
    <property type="match status" value="1"/>
</dbReference>
<keyword evidence="4" id="KW-0699">rRNA-binding</keyword>
<proteinExistence type="inferred from homology"/>
<comment type="function">
    <text evidence="4">Binds as a heterodimer with protein bS6 to the central domain of the 16S rRNA, where it helps stabilize the platform of the 30S subunit.</text>
</comment>
<evidence type="ECO:0000256" key="2">
    <source>
        <dbReference type="ARBA" id="ARBA00022980"/>
    </source>
</evidence>
<dbReference type="InterPro" id="IPR036870">
    <property type="entry name" value="Ribosomal_bS18_sf"/>
</dbReference>
<keyword evidence="3 4" id="KW-0687">Ribonucleoprotein</keyword>
<dbReference type="InterPro" id="IPR001648">
    <property type="entry name" value="Ribosomal_bS18"/>
</dbReference>
<dbReference type="GO" id="GO:0003735">
    <property type="term" value="F:structural constituent of ribosome"/>
    <property type="evidence" value="ECO:0007669"/>
    <property type="project" value="InterPro"/>
</dbReference>
<dbReference type="SUPFAM" id="SSF46911">
    <property type="entry name" value="Ribosomal protein S18"/>
    <property type="match status" value="1"/>
</dbReference>
<dbReference type="EMBL" id="PFAO01000024">
    <property type="protein sequence ID" value="PIT95475.1"/>
    <property type="molecule type" value="Genomic_DNA"/>
</dbReference>
<sequence>MENAIKKDKQCYFCLSNIKEIDYKDILTLRRFVNFYGKILPKKRTGTCATHQRKLATAVKRARIMALLPFTNK</sequence>
<evidence type="ECO:0000256" key="5">
    <source>
        <dbReference type="RuleBase" id="RU003910"/>
    </source>
</evidence>
<dbReference type="GO" id="GO:0070181">
    <property type="term" value="F:small ribosomal subunit rRNA binding"/>
    <property type="evidence" value="ECO:0007669"/>
    <property type="project" value="TreeGrafter"/>
</dbReference>
<dbReference type="Gene3D" id="4.10.640.10">
    <property type="entry name" value="Ribosomal protein S18"/>
    <property type="match status" value="1"/>
</dbReference>
<evidence type="ECO:0000313" key="7">
    <source>
        <dbReference type="Proteomes" id="UP000228964"/>
    </source>
</evidence>
<dbReference type="GO" id="GO:0006412">
    <property type="term" value="P:translation"/>
    <property type="evidence" value="ECO:0007669"/>
    <property type="project" value="UniProtKB-UniRule"/>
</dbReference>
<evidence type="ECO:0000256" key="3">
    <source>
        <dbReference type="ARBA" id="ARBA00023274"/>
    </source>
</evidence>
<evidence type="ECO:0000313" key="6">
    <source>
        <dbReference type="EMBL" id="PIT95475.1"/>
    </source>
</evidence>
<dbReference type="PRINTS" id="PR00974">
    <property type="entry name" value="RIBOSOMALS18"/>
</dbReference>
<dbReference type="Pfam" id="PF01084">
    <property type="entry name" value="Ribosomal_S18"/>
    <property type="match status" value="1"/>
</dbReference>
<name>A0A2M6WRR2_9BACT</name>
<evidence type="ECO:0000256" key="1">
    <source>
        <dbReference type="ARBA" id="ARBA00005589"/>
    </source>
</evidence>
<accession>A0A2M6WRR2</accession>
<comment type="subunit">
    <text evidence="4">Part of the 30S ribosomal subunit. Forms a tight heterodimer with protein bS6.</text>
</comment>